<reference evidence="2 3" key="1">
    <citation type="journal article" date="2020" name="Mol. Biol. Evol.">
        <title>Distinct Expression and Methylation Patterns for Genes with Different Fates following a Single Whole-Genome Duplication in Flowering Plants.</title>
        <authorList>
            <person name="Shi T."/>
            <person name="Rahmani R.S."/>
            <person name="Gugger P.F."/>
            <person name="Wang M."/>
            <person name="Li H."/>
            <person name="Zhang Y."/>
            <person name="Li Z."/>
            <person name="Wang Q."/>
            <person name="Van de Peer Y."/>
            <person name="Marchal K."/>
            <person name="Chen J."/>
        </authorList>
    </citation>
    <scope>NUCLEOTIDE SEQUENCE [LARGE SCALE GENOMIC DNA]</scope>
    <source>
        <tissue evidence="2">Leaf</tissue>
    </source>
</reference>
<feature type="region of interest" description="Disordered" evidence="1">
    <location>
        <begin position="1"/>
        <end position="20"/>
    </location>
</feature>
<dbReference type="AlphaFoldDB" id="A0A822ZQH8"/>
<name>A0A822ZQH8_NELNU</name>
<comment type="caution">
    <text evidence="2">The sequence shown here is derived from an EMBL/GenBank/DDBJ whole genome shotgun (WGS) entry which is preliminary data.</text>
</comment>
<protein>
    <submittedName>
        <fullName evidence="2">Uncharacterized protein</fullName>
    </submittedName>
</protein>
<sequence length="51" mass="5604">MAEDKGTKNKRKNHLGSDSSCHWIIGDGSGVGTILSLKKHLELLLILFDLL</sequence>
<accession>A0A822ZQH8</accession>
<keyword evidence="3" id="KW-1185">Reference proteome</keyword>
<evidence type="ECO:0000313" key="2">
    <source>
        <dbReference type="EMBL" id="DAD45609.1"/>
    </source>
</evidence>
<dbReference type="EMBL" id="DUZY01000007">
    <property type="protein sequence ID" value="DAD45609.1"/>
    <property type="molecule type" value="Genomic_DNA"/>
</dbReference>
<organism evidence="2 3">
    <name type="scientific">Nelumbo nucifera</name>
    <name type="common">Sacred lotus</name>
    <dbReference type="NCBI Taxonomy" id="4432"/>
    <lineage>
        <taxon>Eukaryota</taxon>
        <taxon>Viridiplantae</taxon>
        <taxon>Streptophyta</taxon>
        <taxon>Embryophyta</taxon>
        <taxon>Tracheophyta</taxon>
        <taxon>Spermatophyta</taxon>
        <taxon>Magnoliopsida</taxon>
        <taxon>Proteales</taxon>
        <taxon>Nelumbonaceae</taxon>
        <taxon>Nelumbo</taxon>
    </lineage>
</organism>
<evidence type="ECO:0000256" key="1">
    <source>
        <dbReference type="SAM" id="MobiDB-lite"/>
    </source>
</evidence>
<proteinExistence type="predicted"/>
<gene>
    <name evidence="2" type="ORF">HUJ06_003839</name>
</gene>
<dbReference type="Proteomes" id="UP000607653">
    <property type="component" value="Unassembled WGS sequence"/>
</dbReference>
<evidence type="ECO:0000313" key="3">
    <source>
        <dbReference type="Proteomes" id="UP000607653"/>
    </source>
</evidence>